<dbReference type="PANTHER" id="PTHR30625">
    <property type="entry name" value="PROTEIN TOLQ"/>
    <property type="match status" value="1"/>
</dbReference>
<feature type="transmembrane region" description="Helical" evidence="7">
    <location>
        <begin position="106"/>
        <end position="130"/>
    </location>
</feature>
<dbReference type="GO" id="GO:0017038">
    <property type="term" value="P:protein import"/>
    <property type="evidence" value="ECO:0007669"/>
    <property type="project" value="TreeGrafter"/>
</dbReference>
<reference evidence="10" key="1">
    <citation type="submission" date="2016-10" db="EMBL/GenBank/DDBJ databases">
        <authorList>
            <person name="Varghese N."/>
        </authorList>
    </citation>
    <scope>NUCLEOTIDE SEQUENCE [LARGE SCALE GENOMIC DNA]</scope>
    <source>
        <strain evidence="10">HL 19</strain>
    </source>
</reference>
<evidence type="ECO:0000256" key="7">
    <source>
        <dbReference type="SAM" id="Phobius"/>
    </source>
</evidence>
<evidence type="ECO:0000313" key="10">
    <source>
        <dbReference type="Proteomes" id="UP000183104"/>
    </source>
</evidence>
<evidence type="ECO:0000256" key="6">
    <source>
        <dbReference type="RuleBase" id="RU004057"/>
    </source>
</evidence>
<keyword evidence="2" id="KW-1003">Cell membrane</keyword>
<dbReference type="InterPro" id="IPR002898">
    <property type="entry name" value="MotA_ExbB_proton_chnl"/>
</dbReference>
<keyword evidence="10" id="KW-1185">Reference proteome</keyword>
<keyword evidence="4 7" id="KW-1133">Transmembrane helix</keyword>
<keyword evidence="3 7" id="KW-0812">Transmembrane</keyword>
<feature type="transmembrane region" description="Helical" evidence="7">
    <location>
        <begin position="6"/>
        <end position="27"/>
    </location>
</feature>
<dbReference type="Proteomes" id="UP000183104">
    <property type="component" value="Unassembled WGS sequence"/>
</dbReference>
<evidence type="ECO:0000259" key="8">
    <source>
        <dbReference type="Pfam" id="PF01618"/>
    </source>
</evidence>
<comment type="subcellular location">
    <subcellularLocation>
        <location evidence="1">Cell membrane</location>
        <topology evidence="1">Multi-pass membrane protein</topology>
    </subcellularLocation>
    <subcellularLocation>
        <location evidence="6">Membrane</location>
        <topology evidence="6">Multi-pass membrane protein</topology>
    </subcellularLocation>
</comment>
<dbReference type="RefSeq" id="WP_176758775.1">
    <property type="nucleotide sequence ID" value="NZ_FMUN01000007.1"/>
</dbReference>
<evidence type="ECO:0000256" key="2">
    <source>
        <dbReference type="ARBA" id="ARBA00022475"/>
    </source>
</evidence>
<sequence length="202" mass="21654">MLDLLIRGGWIMLPLLILSLLAVAIIAERLYSLRTARILPPDLVTALEADLDRGDLGQARERAESDPSPLAAVLASGLRNSGLRREVIKESIEETGRHVVADLSRYLTLLGTIAAISPLLGLLGTVLGMINVFSVITSQGVGDPSVLAGGISQALLTTAFGMSIAIPALAMHRYFNAKLDRLVVDMEQHALRMAEILQGDRP</sequence>
<dbReference type="AlphaFoldDB" id="A0A1G5H1X9"/>
<dbReference type="Pfam" id="PF01618">
    <property type="entry name" value="MotA_ExbB"/>
    <property type="match status" value="1"/>
</dbReference>
<proteinExistence type="inferred from homology"/>
<evidence type="ECO:0000256" key="1">
    <source>
        <dbReference type="ARBA" id="ARBA00004651"/>
    </source>
</evidence>
<keyword evidence="6" id="KW-0813">Transport</keyword>
<dbReference type="InterPro" id="IPR050790">
    <property type="entry name" value="ExbB/TolQ_transport"/>
</dbReference>
<dbReference type="EMBL" id="FMUN01000007">
    <property type="protein sequence ID" value="SCY57667.1"/>
    <property type="molecule type" value="Genomic_DNA"/>
</dbReference>
<feature type="transmembrane region" description="Helical" evidence="7">
    <location>
        <begin position="150"/>
        <end position="171"/>
    </location>
</feature>
<evidence type="ECO:0000256" key="5">
    <source>
        <dbReference type="ARBA" id="ARBA00023136"/>
    </source>
</evidence>
<organism evidence="9 10">
    <name type="scientific">Thiohalorhabdus denitrificans</name>
    <dbReference type="NCBI Taxonomy" id="381306"/>
    <lineage>
        <taxon>Bacteria</taxon>
        <taxon>Pseudomonadati</taxon>
        <taxon>Pseudomonadota</taxon>
        <taxon>Gammaproteobacteria</taxon>
        <taxon>Thiohalorhabdales</taxon>
        <taxon>Thiohalorhabdaceae</taxon>
        <taxon>Thiohalorhabdus</taxon>
    </lineage>
</organism>
<name>A0A1G5H1X9_9GAMM</name>
<evidence type="ECO:0000313" key="9">
    <source>
        <dbReference type="EMBL" id="SCY57667.1"/>
    </source>
</evidence>
<protein>
    <submittedName>
        <fullName evidence="9">Biopolymer transport protein ExbB</fullName>
    </submittedName>
</protein>
<evidence type="ECO:0000256" key="4">
    <source>
        <dbReference type="ARBA" id="ARBA00022989"/>
    </source>
</evidence>
<dbReference type="STRING" id="381306.AN478_00470"/>
<accession>A0A1G5H1X9</accession>
<evidence type="ECO:0000256" key="3">
    <source>
        <dbReference type="ARBA" id="ARBA00022692"/>
    </source>
</evidence>
<comment type="similarity">
    <text evidence="6">Belongs to the exbB/tolQ family.</text>
</comment>
<keyword evidence="6" id="KW-0653">Protein transport</keyword>
<dbReference type="PANTHER" id="PTHR30625:SF11">
    <property type="entry name" value="MOTA_TOLQ_EXBB PROTON CHANNEL DOMAIN-CONTAINING PROTEIN"/>
    <property type="match status" value="1"/>
</dbReference>
<gene>
    <name evidence="9" type="ORF">SAMN05661077_2577</name>
</gene>
<keyword evidence="5 7" id="KW-0472">Membrane</keyword>
<feature type="domain" description="MotA/TolQ/ExbB proton channel" evidence="8">
    <location>
        <begin position="68"/>
        <end position="187"/>
    </location>
</feature>
<dbReference type="GO" id="GO:0005886">
    <property type="term" value="C:plasma membrane"/>
    <property type="evidence" value="ECO:0007669"/>
    <property type="project" value="UniProtKB-SubCell"/>
</dbReference>